<keyword evidence="7" id="KW-1133">Transmembrane helix</keyword>
<dbReference type="EC" id="2.7.11.1" evidence="9"/>
<feature type="compositionally biased region" description="Low complexity" evidence="6">
    <location>
        <begin position="334"/>
        <end position="350"/>
    </location>
</feature>
<dbReference type="SUPFAM" id="SSF56112">
    <property type="entry name" value="Protein kinase-like (PK-like)"/>
    <property type="match status" value="1"/>
</dbReference>
<evidence type="ECO:0000256" key="4">
    <source>
        <dbReference type="ARBA" id="ARBA00022840"/>
    </source>
</evidence>
<dbReference type="PANTHER" id="PTHR43289:SF34">
    <property type="entry name" value="SERINE_THREONINE-PROTEIN KINASE YBDM-RELATED"/>
    <property type="match status" value="1"/>
</dbReference>
<keyword evidence="4 5" id="KW-0067">ATP-binding</keyword>
<reference evidence="10" key="1">
    <citation type="journal article" date="2019" name="Int. J. Syst. Evol. Microbiol.">
        <title>The Global Catalogue of Microorganisms (GCM) 10K type strain sequencing project: providing services to taxonomists for standard genome sequencing and annotation.</title>
        <authorList>
            <consortium name="The Broad Institute Genomics Platform"/>
            <consortium name="The Broad Institute Genome Sequencing Center for Infectious Disease"/>
            <person name="Wu L."/>
            <person name="Ma J."/>
        </authorList>
    </citation>
    <scope>NUCLEOTIDE SEQUENCE [LARGE SCALE GENOMIC DNA]</scope>
    <source>
        <strain evidence="10">TBRC 1276</strain>
    </source>
</reference>
<evidence type="ECO:0000256" key="1">
    <source>
        <dbReference type="ARBA" id="ARBA00022679"/>
    </source>
</evidence>
<dbReference type="InterPro" id="IPR017441">
    <property type="entry name" value="Protein_kinase_ATP_BS"/>
</dbReference>
<dbReference type="Pfam" id="PF00069">
    <property type="entry name" value="Pkinase"/>
    <property type="match status" value="1"/>
</dbReference>
<keyword evidence="2 5" id="KW-0547">Nucleotide-binding</keyword>
<dbReference type="EMBL" id="JBHSBI010000016">
    <property type="protein sequence ID" value="MFC4011466.1"/>
    <property type="molecule type" value="Genomic_DNA"/>
</dbReference>
<feature type="compositionally biased region" description="Low complexity" evidence="6">
    <location>
        <begin position="282"/>
        <end position="310"/>
    </location>
</feature>
<feature type="binding site" evidence="5">
    <location>
        <position position="36"/>
    </location>
    <ligand>
        <name>ATP</name>
        <dbReference type="ChEBI" id="CHEBI:30616"/>
    </ligand>
</feature>
<keyword evidence="7" id="KW-0812">Transmembrane</keyword>
<dbReference type="Gene3D" id="3.30.200.20">
    <property type="entry name" value="Phosphorylase Kinase, domain 1"/>
    <property type="match status" value="1"/>
</dbReference>
<dbReference type="PROSITE" id="PS50011">
    <property type="entry name" value="PROTEIN_KINASE_DOM"/>
    <property type="match status" value="1"/>
</dbReference>
<keyword evidence="7" id="KW-0472">Membrane</keyword>
<feature type="region of interest" description="Disordered" evidence="6">
    <location>
        <begin position="549"/>
        <end position="568"/>
    </location>
</feature>
<feature type="compositionally biased region" description="Low complexity" evidence="6">
    <location>
        <begin position="318"/>
        <end position="327"/>
    </location>
</feature>
<accession>A0ABV8GBU6</accession>
<feature type="region of interest" description="Disordered" evidence="6">
    <location>
        <begin position="266"/>
        <end position="373"/>
    </location>
</feature>
<evidence type="ECO:0000256" key="2">
    <source>
        <dbReference type="ARBA" id="ARBA00022741"/>
    </source>
</evidence>
<feature type="domain" description="Protein kinase" evidence="8">
    <location>
        <begin position="8"/>
        <end position="261"/>
    </location>
</feature>
<evidence type="ECO:0000259" key="8">
    <source>
        <dbReference type="PROSITE" id="PS50011"/>
    </source>
</evidence>
<evidence type="ECO:0000256" key="6">
    <source>
        <dbReference type="SAM" id="MobiDB-lite"/>
    </source>
</evidence>
<dbReference type="PROSITE" id="PS00107">
    <property type="entry name" value="PROTEIN_KINASE_ATP"/>
    <property type="match status" value="1"/>
</dbReference>
<dbReference type="Gene3D" id="1.10.510.10">
    <property type="entry name" value="Transferase(Phosphotransferase) domain 1"/>
    <property type="match status" value="1"/>
</dbReference>
<evidence type="ECO:0000313" key="9">
    <source>
        <dbReference type="EMBL" id="MFC4011466.1"/>
    </source>
</evidence>
<name>A0ABV8GBU6_9ACTN</name>
<dbReference type="GO" id="GO:0004674">
    <property type="term" value="F:protein serine/threonine kinase activity"/>
    <property type="evidence" value="ECO:0007669"/>
    <property type="project" value="UniProtKB-EC"/>
</dbReference>
<dbReference type="PROSITE" id="PS00108">
    <property type="entry name" value="PROTEIN_KINASE_ST"/>
    <property type="match status" value="1"/>
</dbReference>
<dbReference type="Proteomes" id="UP001595851">
    <property type="component" value="Unassembled WGS sequence"/>
</dbReference>
<evidence type="ECO:0000256" key="5">
    <source>
        <dbReference type="PROSITE-ProRule" id="PRU10141"/>
    </source>
</evidence>
<dbReference type="InterPro" id="IPR011009">
    <property type="entry name" value="Kinase-like_dom_sf"/>
</dbReference>
<dbReference type="SMART" id="SM00220">
    <property type="entry name" value="S_TKc"/>
    <property type="match status" value="1"/>
</dbReference>
<dbReference type="InterPro" id="IPR008271">
    <property type="entry name" value="Ser/Thr_kinase_AS"/>
</dbReference>
<feature type="transmembrane region" description="Helical" evidence="7">
    <location>
        <begin position="377"/>
        <end position="396"/>
    </location>
</feature>
<dbReference type="InterPro" id="IPR000719">
    <property type="entry name" value="Prot_kinase_dom"/>
</dbReference>
<comment type="caution">
    <text evidence="9">The sequence shown here is derived from an EMBL/GenBank/DDBJ whole genome shotgun (WGS) entry which is preliminary data.</text>
</comment>
<organism evidence="9 10">
    <name type="scientific">Nonomuraea purpurea</name>
    <dbReference type="NCBI Taxonomy" id="1849276"/>
    <lineage>
        <taxon>Bacteria</taxon>
        <taxon>Bacillati</taxon>
        <taxon>Actinomycetota</taxon>
        <taxon>Actinomycetes</taxon>
        <taxon>Streptosporangiales</taxon>
        <taxon>Streptosporangiaceae</taxon>
        <taxon>Nonomuraea</taxon>
    </lineage>
</organism>
<dbReference type="Gene3D" id="2.60.120.560">
    <property type="entry name" value="Exo-inulinase, domain 1"/>
    <property type="match status" value="1"/>
</dbReference>
<keyword evidence="10" id="KW-1185">Reference proteome</keyword>
<gene>
    <name evidence="9" type="ORF">ACFOY2_29845</name>
</gene>
<dbReference type="RefSeq" id="WP_379531422.1">
    <property type="nucleotide sequence ID" value="NZ_JBHSBI010000016.1"/>
</dbReference>
<proteinExistence type="predicted"/>
<evidence type="ECO:0000256" key="7">
    <source>
        <dbReference type="SAM" id="Phobius"/>
    </source>
</evidence>
<keyword evidence="1 9" id="KW-0808">Transferase</keyword>
<protein>
    <submittedName>
        <fullName evidence="9">Serine/threonine-protein kinase</fullName>
        <ecNumber evidence="9">2.7.11.1</ecNumber>
    </submittedName>
</protein>
<sequence>MNEVIGGYTLRRLLGRGGMGEVHLATTPTGGLAALKVIHPALARDPAFRRRFEREVAAARRVARFCTAPVLDAGIDGDVAYLVTEYVKGPDLAQAVRDQGPLSGGNLEALAVGIATALSAIHGAGVIHRDLKPSNVLLSPLGPRVIDFGIAQLVGNDSLASQAILGTPAFMAPEQVRGEPLTPAADVFAWGGVIAYAGTGRLPFGGGAPGGVLYRITQQEPQLDGLDDGIRDVVERALAKDPRARPTAQRLLADLVGGTRLTTATEVVERTWTGTTAPAPNPSGSPGSQGSQGSSASPGAAGAAARAAGTAGPGSPGPGSATSPLGAGTPGPGPAASGPGAGASGPEAGASGSGPGVPGAGTDASPAGRAGKRGRRWPWVVGAVVVAVALLAWAVASVPGLRQESWPYEADFGEAWAIGASQGGNARRSGTAYELTAKAGWRLWKSAPRYEPDSGVVISANATLEEGAGEYGVWCHGSAGSGDRYEFGVSDAGKVTIVKRRTGTQGRTLFGPADARRQTANRIVAECDQSGGKVTLRMWLNERLVAEASDTSEPYRPNEAGVHAASTATESARVRFDSFAMRPAGG</sequence>
<dbReference type="CDD" id="cd14014">
    <property type="entry name" value="STKc_PknB_like"/>
    <property type="match status" value="1"/>
</dbReference>
<evidence type="ECO:0000256" key="3">
    <source>
        <dbReference type="ARBA" id="ARBA00022777"/>
    </source>
</evidence>
<dbReference type="PANTHER" id="PTHR43289">
    <property type="entry name" value="MITOGEN-ACTIVATED PROTEIN KINASE KINASE KINASE 20-RELATED"/>
    <property type="match status" value="1"/>
</dbReference>
<keyword evidence="3 9" id="KW-0418">Kinase</keyword>
<evidence type="ECO:0000313" key="10">
    <source>
        <dbReference type="Proteomes" id="UP001595851"/>
    </source>
</evidence>